<gene>
    <name evidence="4" type="ORF">P8A19_12640</name>
</gene>
<organism evidence="4 5">
    <name type="scientific">Streptomyces poriferorum</name>
    <dbReference type="NCBI Taxonomy" id="2798799"/>
    <lineage>
        <taxon>Bacteria</taxon>
        <taxon>Bacillati</taxon>
        <taxon>Actinomycetota</taxon>
        <taxon>Actinomycetes</taxon>
        <taxon>Kitasatosporales</taxon>
        <taxon>Streptomycetaceae</taxon>
        <taxon>Streptomyces</taxon>
    </lineage>
</organism>
<keyword evidence="2" id="KW-1133">Transmembrane helix</keyword>
<evidence type="ECO:0000256" key="2">
    <source>
        <dbReference type="SAM" id="Phobius"/>
    </source>
</evidence>
<feature type="region of interest" description="Disordered" evidence="1">
    <location>
        <begin position="67"/>
        <end position="90"/>
    </location>
</feature>
<dbReference type="EMBL" id="CP120988">
    <property type="protein sequence ID" value="WLQ56233.1"/>
    <property type="molecule type" value="Genomic_DNA"/>
</dbReference>
<dbReference type="Proteomes" id="UP001235744">
    <property type="component" value="Chromosome"/>
</dbReference>
<keyword evidence="5" id="KW-1185">Reference proteome</keyword>
<keyword evidence="2" id="KW-0812">Transmembrane</keyword>
<accession>A0ABY9IQ47</accession>
<proteinExistence type="predicted"/>
<keyword evidence="2" id="KW-0472">Membrane</keyword>
<protein>
    <submittedName>
        <fullName evidence="4">CopD family protein</fullName>
    </submittedName>
</protein>
<feature type="transmembrane region" description="Helical" evidence="2">
    <location>
        <begin position="49"/>
        <end position="68"/>
    </location>
</feature>
<dbReference type="Pfam" id="PF05425">
    <property type="entry name" value="CopD"/>
    <property type="match status" value="1"/>
</dbReference>
<feature type="domain" description="Copper resistance protein D" evidence="3">
    <location>
        <begin position="12"/>
        <end position="100"/>
    </location>
</feature>
<feature type="transmembrane region" description="Helical" evidence="2">
    <location>
        <begin position="89"/>
        <end position="106"/>
    </location>
</feature>
<name>A0ABY9IQ47_9ACTN</name>
<reference evidence="4 5" key="1">
    <citation type="submission" date="2023-03" db="EMBL/GenBank/DDBJ databases">
        <title>Isolation and description of six Streptomyces strains from soil environments, able to metabolize different microbial glucans.</title>
        <authorList>
            <person name="Widen T."/>
            <person name="Larsbrink J."/>
        </authorList>
    </citation>
    <scope>NUCLEOTIDE SEQUENCE [LARGE SCALE GENOMIC DNA]</scope>
    <source>
        <strain evidence="4 5">Alt2</strain>
    </source>
</reference>
<sequence length="114" mass="11825">MHSPSTRSSPPGRYVRLAAWLYVALAVTGTCGALRRLPAGVVLTSAYGRTLLAELVLVAVVSALAPAAPRRPARDADPAGAHRSARREAAAPGTVVLVSAVLTVVPDPHWIGTR</sequence>
<evidence type="ECO:0000259" key="3">
    <source>
        <dbReference type="Pfam" id="PF05425"/>
    </source>
</evidence>
<evidence type="ECO:0000313" key="5">
    <source>
        <dbReference type="Proteomes" id="UP001235744"/>
    </source>
</evidence>
<evidence type="ECO:0000313" key="4">
    <source>
        <dbReference type="EMBL" id="WLQ56233.1"/>
    </source>
</evidence>
<evidence type="ECO:0000256" key="1">
    <source>
        <dbReference type="SAM" id="MobiDB-lite"/>
    </source>
</evidence>
<dbReference type="InterPro" id="IPR008457">
    <property type="entry name" value="Cu-R_CopD_dom"/>
</dbReference>